<dbReference type="SUPFAM" id="SSF55073">
    <property type="entry name" value="Nucleotide cyclase"/>
    <property type="match status" value="2"/>
</dbReference>
<evidence type="ECO:0000313" key="5">
    <source>
        <dbReference type="Proteomes" id="UP000823842"/>
    </source>
</evidence>
<protein>
    <submittedName>
        <fullName evidence="4">EAL domain-containing protein</fullName>
    </submittedName>
</protein>
<dbReference type="PROSITE" id="PS50887">
    <property type="entry name" value="GGDEF"/>
    <property type="match status" value="2"/>
</dbReference>
<feature type="domain" description="GGDEF" evidence="3">
    <location>
        <begin position="954"/>
        <end position="1079"/>
    </location>
</feature>
<dbReference type="Gene3D" id="3.30.450.20">
    <property type="entry name" value="PAS domain"/>
    <property type="match status" value="2"/>
</dbReference>
<dbReference type="InterPro" id="IPR050706">
    <property type="entry name" value="Cyclic-di-GMP_PDE-like"/>
</dbReference>
<accession>A0A9D2LVH4</accession>
<dbReference type="InterPro" id="IPR029787">
    <property type="entry name" value="Nucleotide_cyclase"/>
</dbReference>
<dbReference type="SUPFAM" id="SSF141868">
    <property type="entry name" value="EAL domain-like"/>
    <property type="match status" value="1"/>
</dbReference>
<dbReference type="NCBIfam" id="TIGR00254">
    <property type="entry name" value="GGDEF"/>
    <property type="match status" value="1"/>
</dbReference>
<name>A0A9D2LVH4_9FIRM</name>
<dbReference type="InterPro" id="IPR001610">
    <property type="entry name" value="PAC"/>
</dbReference>
<evidence type="ECO:0000259" key="3">
    <source>
        <dbReference type="PROSITE" id="PS50887"/>
    </source>
</evidence>
<feature type="non-terminal residue" evidence="4">
    <location>
        <position position="1"/>
    </location>
</feature>
<dbReference type="SMART" id="SM00086">
    <property type="entry name" value="PAC"/>
    <property type="match status" value="3"/>
</dbReference>
<feature type="domain" description="EAL" evidence="2">
    <location>
        <begin position="1078"/>
        <end position="1333"/>
    </location>
</feature>
<dbReference type="Proteomes" id="UP000823842">
    <property type="component" value="Unassembled WGS sequence"/>
</dbReference>
<gene>
    <name evidence="4" type="ORF">IAA06_14485</name>
</gene>
<sequence>RDEISGLLKSDPTRECIAEYLKNKQQENFCAMFMVAIDDYEKLKKKIGIEEGKDVLYHVGEVLPALFRATDIIGQTAEDTFVIFISGDITKEAVYKKSHTLCENLQFAVKGRDTSFINVTVCTGVYIAPIKNLTCEILYNGAKQALKQARKFGTGSFYIEAASLDRREEQNENTVGPVNAIHLHTLLKYMEGSVCLLEVGEEISLIYASPGFYQMTGYDPDAFALPCPLDRIGIHPDYILDYKKAIREGTKKTDVTRHIHRIRGKNSQWIWRQVRVVHLSHSDSTLSFMLELSTDISELMEKERQLKESNERLKIAFGQTPHVMWEVDVKKRTYGIYDINSESCEDGTIMTDFPDSLLENGMVHADSAANFRGFAENLLKGSDADSGNFIIRDIKNNSYEWVALSYHMTFDEDGNPEKAIGIQEKLPEITGLNSTFMTRRPLPEALRHRLLARIQINLTADSVEYLWMEGKDRTAWTWGKSYSDILENEEIRLFLQGEGREFKERFKRKNLLKAYERGERWSTNECRRISADGSIRWMTDMVNLQYNPKTESVYMFACFIDCQQRKDWEKKLPEEDSRDKEHGLYLQKTVMELCDSLLVSGSGLCAMACIEIRGTEYLDACDKSGRTRDFIFLVLSYALGTECVAGQYEKNMLIAFFPKVSSKFDVKRKIEDAMAYVRNAMTDVSQLDKVRFIAGVIMAQNQETNAEIMRIQATYICRLWENSAMDFVAFPSEDEDWSWINMRVNVPSLTAEEEKPETPLTKDAQDAVLNCVTSMLTADSLEDSIENALRYIGRYYKAKRVYILALSEDRQEVNMLHEWMGRGKYSIRQIMSGMHISKIPLLMRCMKEGQPLFMKSTEGGFKKKDEQNTCWRFIVYPLKQYDKVKGFVCVEDAKEHYTDASLLMTVIPYIANEYKRFHLHTEKQENDQMDTLSRIPNLRTYTDVIHSMNSDVYSSMGTVALDIPNYSALNGKFGFEYGRELLFYIIEILNKLFGKGFIFRTWDAEFVVLFPNTILEVFVGRCTRLRAMLQRRYPHQIRIGYTWSDGIFSANNLVKEAKAIMRCEEVRDAMPDRTGILKGSWLNNADSSILNKNFVMYLQPKVDMRDGSLIGAEALVRGIDEKGELISPSQFIESMEKDGGIRELDFFMLESVLRQLSRWKSEGLDPVNVSVNISRYTLFNPTVLASILAIYSHYPEIPMEQVKLEITETAGDVEKTTLAGIVEEFRKFGIGFELDDFGSRYANVSIFSNIKFNTIKLDRSLINDLAENEISRILVENIASICNNFGMVCVAEGVETEKQKEVLLNAGCIYGQGYYYSRPMPVWKFEEKYLKKPQK</sequence>
<dbReference type="InterPro" id="IPR000014">
    <property type="entry name" value="PAS"/>
</dbReference>
<dbReference type="PANTHER" id="PTHR33121">
    <property type="entry name" value="CYCLIC DI-GMP PHOSPHODIESTERASE PDEF"/>
    <property type="match status" value="1"/>
</dbReference>
<dbReference type="Pfam" id="PF00990">
    <property type="entry name" value="GGDEF"/>
    <property type="match status" value="2"/>
</dbReference>
<dbReference type="CDD" id="cd00130">
    <property type="entry name" value="PAS"/>
    <property type="match status" value="1"/>
</dbReference>
<dbReference type="SUPFAM" id="SSF55781">
    <property type="entry name" value="GAF domain-like"/>
    <property type="match status" value="1"/>
</dbReference>
<dbReference type="InterPro" id="IPR000160">
    <property type="entry name" value="GGDEF_dom"/>
</dbReference>
<evidence type="ECO:0000313" key="4">
    <source>
        <dbReference type="EMBL" id="HJB29978.1"/>
    </source>
</evidence>
<dbReference type="Pfam" id="PF08447">
    <property type="entry name" value="PAS_3"/>
    <property type="match status" value="1"/>
</dbReference>
<proteinExistence type="predicted"/>
<dbReference type="SUPFAM" id="SSF55785">
    <property type="entry name" value="PYP-like sensor domain (PAS domain)"/>
    <property type="match status" value="2"/>
</dbReference>
<dbReference type="EMBL" id="DWYZ01000279">
    <property type="protein sequence ID" value="HJB29978.1"/>
    <property type="molecule type" value="Genomic_DNA"/>
</dbReference>
<keyword evidence="1" id="KW-0175">Coiled coil</keyword>
<dbReference type="InterPro" id="IPR035965">
    <property type="entry name" value="PAS-like_dom_sf"/>
</dbReference>
<dbReference type="Gene3D" id="3.20.20.450">
    <property type="entry name" value="EAL domain"/>
    <property type="match status" value="1"/>
</dbReference>
<dbReference type="Pfam" id="PF00563">
    <property type="entry name" value="EAL"/>
    <property type="match status" value="1"/>
</dbReference>
<dbReference type="InterPro" id="IPR001633">
    <property type="entry name" value="EAL_dom"/>
</dbReference>
<dbReference type="Gene3D" id="3.30.70.270">
    <property type="match status" value="2"/>
</dbReference>
<organism evidence="4 5">
    <name type="scientific">Candidatus Blautia faecavium</name>
    <dbReference type="NCBI Taxonomy" id="2838487"/>
    <lineage>
        <taxon>Bacteria</taxon>
        <taxon>Bacillati</taxon>
        <taxon>Bacillota</taxon>
        <taxon>Clostridia</taxon>
        <taxon>Lachnospirales</taxon>
        <taxon>Lachnospiraceae</taxon>
        <taxon>Blautia</taxon>
    </lineage>
</organism>
<dbReference type="InterPro" id="IPR035919">
    <property type="entry name" value="EAL_sf"/>
</dbReference>
<dbReference type="InterPro" id="IPR043128">
    <property type="entry name" value="Rev_trsase/Diguanyl_cyclase"/>
</dbReference>
<evidence type="ECO:0000256" key="1">
    <source>
        <dbReference type="SAM" id="Coils"/>
    </source>
</evidence>
<comment type="caution">
    <text evidence="4">The sequence shown here is derived from an EMBL/GenBank/DDBJ whole genome shotgun (WGS) entry which is preliminary data.</text>
</comment>
<dbReference type="InterPro" id="IPR013655">
    <property type="entry name" value="PAS_fold_3"/>
</dbReference>
<evidence type="ECO:0000259" key="2">
    <source>
        <dbReference type="PROSITE" id="PS50883"/>
    </source>
</evidence>
<dbReference type="SMART" id="SM00267">
    <property type="entry name" value="GGDEF"/>
    <property type="match status" value="1"/>
</dbReference>
<feature type="coiled-coil region" evidence="1">
    <location>
        <begin position="289"/>
        <end position="319"/>
    </location>
</feature>
<dbReference type="GO" id="GO:0071111">
    <property type="term" value="F:cyclic-guanylate-specific phosphodiesterase activity"/>
    <property type="evidence" value="ECO:0007669"/>
    <property type="project" value="InterPro"/>
</dbReference>
<reference evidence="4" key="1">
    <citation type="journal article" date="2021" name="PeerJ">
        <title>Extensive microbial diversity within the chicken gut microbiome revealed by metagenomics and culture.</title>
        <authorList>
            <person name="Gilroy R."/>
            <person name="Ravi A."/>
            <person name="Getino M."/>
            <person name="Pursley I."/>
            <person name="Horton D.L."/>
            <person name="Alikhan N.F."/>
            <person name="Baker D."/>
            <person name="Gharbi K."/>
            <person name="Hall N."/>
            <person name="Watson M."/>
            <person name="Adriaenssens E.M."/>
            <person name="Foster-Nyarko E."/>
            <person name="Jarju S."/>
            <person name="Secka A."/>
            <person name="Antonio M."/>
            <person name="Oren A."/>
            <person name="Chaudhuri R.R."/>
            <person name="La Ragione R."/>
            <person name="Hildebrand F."/>
            <person name="Pallen M.J."/>
        </authorList>
    </citation>
    <scope>NUCLEOTIDE SEQUENCE</scope>
    <source>
        <strain evidence="4">ChiSjej1B19-5720</strain>
    </source>
</reference>
<feature type="domain" description="GGDEF" evidence="3">
    <location>
        <begin position="28"/>
        <end position="162"/>
    </location>
</feature>
<dbReference type="PANTHER" id="PTHR33121:SF70">
    <property type="entry name" value="SIGNALING PROTEIN YKOW"/>
    <property type="match status" value="1"/>
</dbReference>
<reference evidence="4" key="2">
    <citation type="submission" date="2021-04" db="EMBL/GenBank/DDBJ databases">
        <authorList>
            <person name="Gilroy R."/>
        </authorList>
    </citation>
    <scope>NUCLEOTIDE SEQUENCE</scope>
    <source>
        <strain evidence="4">ChiSjej1B19-5720</strain>
    </source>
</reference>
<dbReference type="SMART" id="SM00052">
    <property type="entry name" value="EAL"/>
    <property type="match status" value="1"/>
</dbReference>
<dbReference type="CDD" id="cd01948">
    <property type="entry name" value="EAL"/>
    <property type="match status" value="1"/>
</dbReference>
<dbReference type="PROSITE" id="PS50883">
    <property type="entry name" value="EAL"/>
    <property type="match status" value="1"/>
</dbReference>